<protein>
    <submittedName>
        <fullName evidence="2">Alpha/beta hydrolase</fullName>
    </submittedName>
</protein>
<name>A0A106C1N0_SHEFR</name>
<reference evidence="2 3" key="1">
    <citation type="submission" date="2016-01" db="EMBL/GenBank/DDBJ databases">
        <title>Draft genome of the antarctic isolate Shewanella frigidimarina Ag06-30.</title>
        <authorList>
            <person name="Parmeciano Di Noto G."/>
            <person name="Vazquez S."/>
            <person name="Mac Cormack W."/>
            <person name="Iriarte A."/>
            <person name="Quiroga C."/>
        </authorList>
    </citation>
    <scope>NUCLEOTIDE SEQUENCE [LARGE SCALE GENOMIC DNA]</scope>
    <source>
        <strain evidence="2 3">Ag06-30</strain>
    </source>
</reference>
<evidence type="ECO:0000259" key="1">
    <source>
        <dbReference type="Pfam" id="PF12146"/>
    </source>
</evidence>
<sequence>MHYMKFSSELKLDTSEQRHFWQQVHQSSFCTDDGINIAYAMIQHPNSQRAIVISNGRVESYIKYQELMFDLYQQGFSVYALDHRGQGLSDRLTHNPHQGYVASFTDYTEDLTQFINQIVRQQQHDELFIIAHSMGCTIASDYINQHPNTFTAAVFSAPMFGIRLPFTKPIIRWLAQKLDNNRLETNKVHSTFVIGGTHYKPDSFKRNRLTHSQKRYKHYRNIFEETTKAQLGSPTNHWLLEAMDAAEKCIDYAKHSQTPILILQAEKDTIVCNEAQNQALSTHCHKVIIEGAYHEVFIEKDTMRNIALSHTIDFMAQHSKIAVS</sequence>
<dbReference type="PANTHER" id="PTHR11614">
    <property type="entry name" value="PHOSPHOLIPASE-RELATED"/>
    <property type="match status" value="1"/>
</dbReference>
<dbReference type="InterPro" id="IPR051044">
    <property type="entry name" value="MAG_DAG_Lipase"/>
</dbReference>
<dbReference type="EMBL" id="LRDC01000012">
    <property type="protein sequence ID" value="KVX02595.1"/>
    <property type="molecule type" value="Genomic_DNA"/>
</dbReference>
<proteinExistence type="predicted"/>
<dbReference type="AlphaFoldDB" id="A0A106C1N0"/>
<dbReference type="GO" id="GO:0016787">
    <property type="term" value="F:hydrolase activity"/>
    <property type="evidence" value="ECO:0007669"/>
    <property type="project" value="UniProtKB-KW"/>
</dbReference>
<feature type="domain" description="Serine aminopeptidase S33" evidence="1">
    <location>
        <begin position="47"/>
        <end position="301"/>
    </location>
</feature>
<dbReference type="InterPro" id="IPR022742">
    <property type="entry name" value="Hydrolase_4"/>
</dbReference>
<keyword evidence="2" id="KW-0378">Hydrolase</keyword>
<comment type="caution">
    <text evidence="2">The sequence shown here is derived from an EMBL/GenBank/DDBJ whole genome shotgun (WGS) entry which is preliminary data.</text>
</comment>
<dbReference type="RefSeq" id="WP_059745313.1">
    <property type="nucleotide sequence ID" value="NZ_LRDC01000012.1"/>
</dbReference>
<accession>A0A106C1N0</accession>
<evidence type="ECO:0000313" key="3">
    <source>
        <dbReference type="Proteomes" id="UP000055702"/>
    </source>
</evidence>
<dbReference type="Proteomes" id="UP000055702">
    <property type="component" value="Unassembled WGS sequence"/>
</dbReference>
<dbReference type="Pfam" id="PF12146">
    <property type="entry name" value="Hydrolase_4"/>
    <property type="match status" value="1"/>
</dbReference>
<evidence type="ECO:0000313" key="2">
    <source>
        <dbReference type="EMBL" id="KVX02595.1"/>
    </source>
</evidence>
<organism evidence="2">
    <name type="scientific">Shewanella frigidimarina</name>
    <dbReference type="NCBI Taxonomy" id="56812"/>
    <lineage>
        <taxon>Bacteria</taxon>
        <taxon>Pseudomonadati</taxon>
        <taxon>Pseudomonadota</taxon>
        <taxon>Gammaproteobacteria</taxon>
        <taxon>Alteromonadales</taxon>
        <taxon>Shewanellaceae</taxon>
        <taxon>Shewanella</taxon>
    </lineage>
</organism>
<dbReference type="SUPFAM" id="SSF53474">
    <property type="entry name" value="alpha/beta-Hydrolases"/>
    <property type="match status" value="1"/>
</dbReference>
<dbReference type="Gene3D" id="3.40.50.1820">
    <property type="entry name" value="alpha/beta hydrolase"/>
    <property type="match status" value="1"/>
</dbReference>
<dbReference type="InterPro" id="IPR029058">
    <property type="entry name" value="AB_hydrolase_fold"/>
</dbReference>
<gene>
    <name evidence="2" type="ORF">AWJ07_13865</name>
</gene>